<protein>
    <submittedName>
        <fullName evidence="1">20034_t:CDS:1</fullName>
    </submittedName>
</protein>
<comment type="caution">
    <text evidence="1">The sequence shown here is derived from an EMBL/GenBank/DDBJ whole genome shotgun (WGS) entry which is preliminary data.</text>
</comment>
<evidence type="ECO:0000313" key="1">
    <source>
        <dbReference type="EMBL" id="CAG8447035.1"/>
    </source>
</evidence>
<name>A0A9N8YTK8_9GLOM</name>
<accession>A0A9N8YTK8</accession>
<feature type="non-terminal residue" evidence="1">
    <location>
        <position position="1"/>
    </location>
</feature>
<keyword evidence="2" id="KW-1185">Reference proteome</keyword>
<sequence>HTFYKEKELDILIIDSEEMGSTAAKYISRHTDFDKKITLLGFMCSQILIVNTKELTRDISDTLEVSSYHLEALNNRKFNKPKVSFVLRDMINAKTAQQPAFKDICEGLKKMFYEILGCFNIDNFMIVEEQDIYLLKNAFTCFFDDFYSKSTIDSENFHYPSWSAMKRLACSYYETTIKFYKENELKLIEEQTSKGQWNENNNIDFENYLTQETKMRCAEVIADFKEKISNQYDAQIIDEGETYIKLAFAAKKLDLKAIYEKRQRQSKESWLIKLAQIRIERIEKDIENFMHTMTKEVKELKQHVVNSFNQAIEDGCTASNNKSNSENNRIFWNKATMPATLNKIFLDNIDKQIIDSIKITTKSSLFKQYLRFKVFTALEDSTAKWKASQQNNLNELRENLLKYFNDILSNTSYKNISAHFIKYVDKAVEKQLVIQEEYISKSFGKYDVEKTRKYIHNPTSFMKELFENDIEIVKGIKVEERLEKIEKEIKDALEKLGVIILTCQQNFSESDKNLPLEEIILNKEMVKNETKDMKLNQRIFVSSNETICPENSIEDAICVLGKYRIDNSKASYWNKVKGCRYRCPYCGSKCELEEHKPNTNHRASFHFMTCFGGVHKIETRHANLTICNEPGHFNQNYREGDNDEIVLPFEEHIKKHHLEWWPLLERKQPDDDQIKQVRVMWIHLKDEICSKFNIVDVTPESCLVNPLKTSASLYLTSSSLYLFDTINSNTSNQLANEG</sequence>
<dbReference type="EMBL" id="CAJVPY010000056">
    <property type="protein sequence ID" value="CAG8447035.1"/>
    <property type="molecule type" value="Genomic_DNA"/>
</dbReference>
<dbReference type="AlphaFoldDB" id="A0A9N8YTK8"/>
<reference evidence="1" key="1">
    <citation type="submission" date="2021-06" db="EMBL/GenBank/DDBJ databases">
        <authorList>
            <person name="Kallberg Y."/>
            <person name="Tangrot J."/>
            <person name="Rosling A."/>
        </authorList>
    </citation>
    <scope>NUCLEOTIDE SEQUENCE</scope>
    <source>
        <strain evidence="1">MA453B</strain>
    </source>
</reference>
<evidence type="ECO:0000313" key="2">
    <source>
        <dbReference type="Proteomes" id="UP000789405"/>
    </source>
</evidence>
<dbReference type="OrthoDB" id="1597724at2759"/>
<proteinExistence type="predicted"/>
<organism evidence="1 2">
    <name type="scientific">Dentiscutata erythropus</name>
    <dbReference type="NCBI Taxonomy" id="1348616"/>
    <lineage>
        <taxon>Eukaryota</taxon>
        <taxon>Fungi</taxon>
        <taxon>Fungi incertae sedis</taxon>
        <taxon>Mucoromycota</taxon>
        <taxon>Glomeromycotina</taxon>
        <taxon>Glomeromycetes</taxon>
        <taxon>Diversisporales</taxon>
        <taxon>Gigasporaceae</taxon>
        <taxon>Dentiscutata</taxon>
    </lineage>
</organism>
<gene>
    <name evidence="1" type="ORF">DERYTH_LOCUS279</name>
</gene>
<dbReference type="Proteomes" id="UP000789405">
    <property type="component" value="Unassembled WGS sequence"/>
</dbReference>